<evidence type="ECO:0000259" key="1">
    <source>
        <dbReference type="Pfam" id="PF01370"/>
    </source>
</evidence>
<dbReference type="InterPro" id="IPR001509">
    <property type="entry name" value="Epimerase_deHydtase"/>
</dbReference>
<protein>
    <recommendedName>
        <fullName evidence="5">NAD-dependent epimerase/dehydratase domain-containing protein</fullName>
    </recommendedName>
</protein>
<dbReference type="InterPro" id="IPR036291">
    <property type="entry name" value="NAD(P)-bd_dom_sf"/>
</dbReference>
<dbReference type="VEuPathDB" id="FungiDB:TAPDE_004440"/>
<reference evidence="3 4" key="1">
    <citation type="journal article" date="2013" name="MBio">
        <title>Genome sequencing of the plant pathogen Taphrina deformans, the causal agent of peach leaf curl.</title>
        <authorList>
            <person name="Cisse O.H."/>
            <person name="Almeida J.M.G.C.F."/>
            <person name="Fonseca A."/>
            <person name="Kumar A.A."/>
            <person name="Salojaervi J."/>
            <person name="Overmyer K."/>
            <person name="Hauser P.M."/>
            <person name="Pagni M."/>
        </authorList>
    </citation>
    <scope>NUCLEOTIDE SEQUENCE [LARGE SCALE GENOMIC DNA]</scope>
    <source>
        <strain evidence="4">PYCC 5710 / ATCC 11124 / CBS 356.35 / IMI 108563 / JCM 9778 / NBRC 8474</strain>
    </source>
</reference>
<dbReference type="Proteomes" id="UP000013776">
    <property type="component" value="Unassembled WGS sequence"/>
</dbReference>
<dbReference type="InterPro" id="IPR008030">
    <property type="entry name" value="NmrA-like"/>
</dbReference>
<keyword evidence="4" id="KW-1185">Reference proteome</keyword>
<dbReference type="Gene3D" id="3.40.50.720">
    <property type="entry name" value="NAD(P)-binding Rossmann-like Domain"/>
    <property type="match status" value="2"/>
</dbReference>
<evidence type="ECO:0000259" key="2">
    <source>
        <dbReference type="Pfam" id="PF05368"/>
    </source>
</evidence>
<proteinExistence type="predicted"/>
<dbReference type="SUPFAM" id="SSF51735">
    <property type="entry name" value="NAD(P)-binding Rossmann-fold domains"/>
    <property type="match status" value="1"/>
</dbReference>
<dbReference type="InterPro" id="IPR051783">
    <property type="entry name" value="NAD(P)-dependent_oxidoreduct"/>
</dbReference>
<evidence type="ECO:0000313" key="3">
    <source>
        <dbReference type="EMBL" id="CCG84066.1"/>
    </source>
</evidence>
<dbReference type="eggNOG" id="KOG1502">
    <property type="taxonomic scope" value="Eukaryota"/>
</dbReference>
<dbReference type="PANTHER" id="PTHR48079">
    <property type="entry name" value="PROTEIN YEEZ"/>
    <property type="match status" value="1"/>
</dbReference>
<accession>R4XDW9</accession>
<dbReference type="Pfam" id="PF01370">
    <property type="entry name" value="Epimerase"/>
    <property type="match status" value="1"/>
</dbReference>
<dbReference type="OrthoDB" id="2130169at2759"/>
<dbReference type="GO" id="GO:0005737">
    <property type="term" value="C:cytoplasm"/>
    <property type="evidence" value="ECO:0007669"/>
    <property type="project" value="TreeGrafter"/>
</dbReference>
<dbReference type="STRING" id="1097556.R4XDW9"/>
<dbReference type="EMBL" id="CAHR02000198">
    <property type="protein sequence ID" value="CCG84066.1"/>
    <property type="molecule type" value="Genomic_DNA"/>
</dbReference>
<evidence type="ECO:0008006" key="5">
    <source>
        <dbReference type="Google" id="ProtNLM"/>
    </source>
</evidence>
<dbReference type="Pfam" id="PF05368">
    <property type="entry name" value="NmrA"/>
    <property type="match status" value="1"/>
</dbReference>
<gene>
    <name evidence="3" type="ORF">TAPDE_004440</name>
</gene>
<sequence length="342" mass="37811">MVNIFITGLTGYIGGDLFHNISSKHPEYKFSALIRDKKVDLVRKACPDVEIVVGDLDDSDILIEQAAKADIVIHTADASDHEGAAKAIAEGLAKGHSKEKPGFWLHTGGTGILTYTDSEADKLGEWTEKEYNDWSGVKELTTLPDSAFHRGVDKIVLEAGTKNKASVKTAIVCPPTIYGKGRGPSANRGRQVYELAKLVLEEEYTPIIGAGKARWNYVHVYDLSDAFLALTEAAAKGDENPELWGDKGYHFTEAGEHIWGDLSRAVAKKALELKYIKSDEENSLDKDKAIKQAGFEAVSWGFNSRGRAERLNRTLGWKPTQPSIFDEVENIVKDEHERLQKK</sequence>
<organism evidence="3 4">
    <name type="scientific">Taphrina deformans (strain PYCC 5710 / ATCC 11124 / CBS 356.35 / IMI 108563 / JCM 9778 / NBRC 8474)</name>
    <name type="common">Peach leaf curl fungus</name>
    <name type="synonym">Lalaria deformans</name>
    <dbReference type="NCBI Taxonomy" id="1097556"/>
    <lineage>
        <taxon>Eukaryota</taxon>
        <taxon>Fungi</taxon>
        <taxon>Dikarya</taxon>
        <taxon>Ascomycota</taxon>
        <taxon>Taphrinomycotina</taxon>
        <taxon>Taphrinomycetes</taxon>
        <taxon>Taphrinales</taxon>
        <taxon>Taphrinaceae</taxon>
        <taxon>Taphrina</taxon>
    </lineage>
</organism>
<dbReference type="AlphaFoldDB" id="R4XDW9"/>
<feature type="domain" description="NAD-dependent epimerase/dehydratase" evidence="1">
    <location>
        <begin position="158"/>
        <end position="239"/>
    </location>
</feature>
<name>R4XDW9_TAPDE</name>
<dbReference type="GO" id="GO:0004029">
    <property type="term" value="F:aldehyde dehydrogenase (NAD+) activity"/>
    <property type="evidence" value="ECO:0007669"/>
    <property type="project" value="TreeGrafter"/>
</dbReference>
<comment type="caution">
    <text evidence="3">The sequence shown here is derived from an EMBL/GenBank/DDBJ whole genome shotgun (WGS) entry which is preliminary data.</text>
</comment>
<dbReference type="PANTHER" id="PTHR48079:SF6">
    <property type="entry name" value="NAD(P)-BINDING DOMAIN-CONTAINING PROTEIN-RELATED"/>
    <property type="match status" value="1"/>
</dbReference>
<feature type="domain" description="NmrA-like" evidence="2">
    <location>
        <begin position="4"/>
        <end position="89"/>
    </location>
</feature>
<evidence type="ECO:0000313" key="4">
    <source>
        <dbReference type="Proteomes" id="UP000013776"/>
    </source>
</evidence>